<gene>
    <name evidence="4" type="primary">Q5AAI8</name>
</gene>
<dbReference type="InterPro" id="IPR036259">
    <property type="entry name" value="MFS_trans_sf"/>
</dbReference>
<accession>A0A5K1K7M5</accession>
<evidence type="ECO:0000313" key="4">
    <source>
        <dbReference type="EMBL" id="VWP02198.1"/>
    </source>
</evidence>
<reference evidence="4" key="1">
    <citation type="submission" date="2019-10" db="EMBL/GenBank/DDBJ databases">
        <authorList>
            <person name="Nor Muhammad N."/>
        </authorList>
    </citation>
    <scope>NUCLEOTIDE SEQUENCE</scope>
</reference>
<dbReference type="GO" id="GO:0022857">
    <property type="term" value="F:transmembrane transporter activity"/>
    <property type="evidence" value="ECO:0007669"/>
    <property type="project" value="InterPro"/>
</dbReference>
<feature type="transmembrane region" description="Helical" evidence="3">
    <location>
        <begin position="168"/>
        <end position="189"/>
    </location>
</feature>
<keyword evidence="3" id="KW-0472">Membrane</keyword>
<dbReference type="PANTHER" id="PTHR42910">
    <property type="entry name" value="TRANSPORTER SCO4007-RELATED"/>
    <property type="match status" value="1"/>
</dbReference>
<organism evidence="4">
    <name type="scientific">Ganoderma boninense</name>
    <dbReference type="NCBI Taxonomy" id="34458"/>
    <lineage>
        <taxon>Eukaryota</taxon>
        <taxon>Fungi</taxon>
        <taxon>Dikarya</taxon>
        <taxon>Basidiomycota</taxon>
        <taxon>Agaricomycotina</taxon>
        <taxon>Agaricomycetes</taxon>
        <taxon>Polyporales</taxon>
        <taxon>Polyporaceae</taxon>
        <taxon>Ganoderma</taxon>
    </lineage>
</organism>
<dbReference type="EMBL" id="LR730008">
    <property type="protein sequence ID" value="VWP02198.1"/>
    <property type="molecule type" value="Genomic_DNA"/>
</dbReference>
<feature type="transmembrane region" description="Helical" evidence="3">
    <location>
        <begin position="235"/>
        <end position="261"/>
    </location>
</feature>
<feature type="region of interest" description="Disordered" evidence="2">
    <location>
        <begin position="437"/>
        <end position="494"/>
    </location>
</feature>
<proteinExistence type="predicted"/>
<feature type="compositionally biased region" description="Basic and acidic residues" evidence="2">
    <location>
        <begin position="476"/>
        <end position="494"/>
    </location>
</feature>
<evidence type="ECO:0000256" key="3">
    <source>
        <dbReference type="SAM" id="Phobius"/>
    </source>
</evidence>
<feature type="transmembrane region" description="Helical" evidence="3">
    <location>
        <begin position="268"/>
        <end position="290"/>
    </location>
</feature>
<keyword evidence="3" id="KW-0812">Transmembrane</keyword>
<dbReference type="SUPFAM" id="SSF103473">
    <property type="entry name" value="MFS general substrate transporter"/>
    <property type="match status" value="1"/>
</dbReference>
<dbReference type="AlphaFoldDB" id="A0A5K1K7M5"/>
<evidence type="ECO:0000256" key="2">
    <source>
        <dbReference type="SAM" id="MobiDB-lite"/>
    </source>
</evidence>
<feature type="transmembrane region" description="Helical" evidence="3">
    <location>
        <begin position="115"/>
        <end position="132"/>
    </location>
</feature>
<dbReference type="Gene3D" id="1.20.1250.20">
    <property type="entry name" value="MFS general substrate transporter like domains"/>
    <property type="match status" value="1"/>
</dbReference>
<feature type="transmembrane region" description="Helical" evidence="3">
    <location>
        <begin position="201"/>
        <end position="223"/>
    </location>
</feature>
<protein>
    <submittedName>
        <fullName evidence="4">Nucleosome assembly protein 1</fullName>
    </submittedName>
</protein>
<feature type="transmembrane region" description="Helical" evidence="3">
    <location>
        <begin position="302"/>
        <end position="335"/>
    </location>
</feature>
<name>A0A5K1K7M5_9APHY</name>
<sequence length="494" mass="52508">MSSGAASLQAAHVEESRPASVALSATETVAVSTRAVPGPSVEKDVDVRAETRKDFGFLPIPKRVRYDPDRPFHFGLLMNVIFGVASTFTVSNLYYCQPLLIQFSLYFGVTEREVASIPTLVQAGYAIGLLFIAPLGDLVRRRPLILALTFIGASLTIGLALAERILALEVLSFFVGICTATPQILMALAGDLAPPERRASALSIVLSGLLLGILVARVLAGVVAHMARFTVTEPLLVQAILISIPSSATFTNWWVTLTFLLDGAPYNYSTLVIGLFGLVGMVGVALMPLIGRAIDGLLPWSATLIGIALLLLTFALQTAAAGLSVAAVVLVTVGLDCFRQMQQVSLTTAVLALDANARSRLNACINVATFIGQVMGTSVGSKVFTEHGWRPDASLNLALTGFTLVILFLRGPHCPRYTWIGWQGGFELRKSRVLPTQEAEGDVAADEKERGGGGKDGDFGEDDAKSEGNGNVPLEVLERGDGGGERDSEGRDRV</sequence>
<feature type="compositionally biased region" description="Basic and acidic residues" evidence="2">
    <location>
        <begin position="445"/>
        <end position="466"/>
    </location>
</feature>
<dbReference type="GO" id="GO:0016020">
    <property type="term" value="C:membrane"/>
    <property type="evidence" value="ECO:0007669"/>
    <property type="project" value="UniProtKB-SubCell"/>
</dbReference>
<dbReference type="Pfam" id="PF07690">
    <property type="entry name" value="MFS_1"/>
    <property type="match status" value="1"/>
</dbReference>
<feature type="transmembrane region" description="Helical" evidence="3">
    <location>
        <begin position="72"/>
        <end position="95"/>
    </location>
</feature>
<keyword evidence="3" id="KW-1133">Transmembrane helix</keyword>
<feature type="transmembrane region" description="Helical" evidence="3">
    <location>
        <begin position="144"/>
        <end position="162"/>
    </location>
</feature>
<evidence type="ECO:0000256" key="1">
    <source>
        <dbReference type="ARBA" id="ARBA00004141"/>
    </source>
</evidence>
<dbReference type="InterPro" id="IPR011701">
    <property type="entry name" value="MFS"/>
</dbReference>
<comment type="subcellular location">
    <subcellularLocation>
        <location evidence="1">Membrane</location>
        <topology evidence="1">Multi-pass membrane protein</topology>
    </subcellularLocation>
</comment>
<dbReference type="PANTHER" id="PTHR42910:SF1">
    <property type="entry name" value="MAJOR FACILITATOR SUPERFAMILY (MFS) PROFILE DOMAIN-CONTAINING PROTEIN"/>
    <property type="match status" value="1"/>
</dbReference>
<dbReference type="CDD" id="cd17324">
    <property type="entry name" value="MFS_NepI_like"/>
    <property type="match status" value="1"/>
</dbReference>